<sequence length="876" mass="97074">MDVETCIRENIAWPKLPEDVRILLGNSSKEYEKRVFDYSIRNQLRYKGNLVRHVKKSEELYYDHLIRFSESHLMLFPYHLSDIIVRELRTSPFNYYINILSDMLNQEKSYDSLPNFTAADAVRLLGIGRNQYIDLMNQTRSNRKFLRRNRTTRELLPQKPAKLSFEPWWTVSIGSVLESDVKMLTEEERKVIDRLFDSGPQSAGTMPVNVITALYNRGLVYFEVPVEDNDYVFVAPLDGFVMNRVLGDYFETLLYKIFVAIDDQTTVKEMAQILHIDTQLVKNAISLFCRLGFARKRVTGAENLKLHFSWAGLVSTGTPTSGSAINSPTSPTQEDISTGVDLNEFSTNLTSLDDDESEEAQSPSSNDSAPMLRGFSPQPPTLTKEGSMTSSTSSSLPTSDVGTSNRAAFVFDSSLAAFLMMGNLSASLKGHAVTLFEVGKLADEQMRDFLEQLECVNQFAEGEAQRYSAHATALLDSLRSLRQGREADLLRGESLLTLDESSRVRVLAKSYGILVAMAPLLLEACTVPISSIPFIGPPNAETCSPWFRLAIYGATRSGPASIYLPQGTRLTTLPQALLGDENDNLATNGRILVSSPKHEPHLVAVQHALLALNDLLSNSAVFVQNYPPSTDESDLIVFVPFPFNEAELETEDSFCKHPAILILTERIGLRHLAGYVVLLKNKVVARDNVGGRDIAARMRVDEAFAELGGIAGGADAEPGSAKNSILEKLPEGSSFDDYVLLDCVFGVPLFNAQLNKTICEKMSSCGILNPENRINIQFANKEVVTMVNDVISKSNFGLVSASSLFPGSEQKKVEIVPPIRPVHFDADSREIEYVDKAPASRAVNGSFRSFLRAHATRERHTSANELSISQDFPSSV</sequence>
<dbReference type="EMBL" id="CAJGYM010000047">
    <property type="protein sequence ID" value="CAD6194773.1"/>
    <property type="molecule type" value="Genomic_DNA"/>
</dbReference>
<evidence type="ECO:0008006" key="7">
    <source>
        <dbReference type="Google" id="ProtNLM"/>
    </source>
</evidence>
<evidence type="ECO:0000313" key="6">
    <source>
        <dbReference type="Proteomes" id="UP000835052"/>
    </source>
</evidence>
<dbReference type="OrthoDB" id="275996at2759"/>
<dbReference type="Proteomes" id="UP000835052">
    <property type="component" value="Unassembled WGS sequence"/>
</dbReference>
<protein>
    <recommendedName>
        <fullName evidence="7">Protein FAM91A1</fullName>
    </recommendedName>
</protein>
<feature type="domain" description="FAM91 N-terminal" evidence="3">
    <location>
        <begin position="6"/>
        <end position="310"/>
    </location>
</feature>
<gene>
    <name evidence="5" type="ORF">CAUJ_LOCUS10692</name>
</gene>
<evidence type="ECO:0000256" key="2">
    <source>
        <dbReference type="SAM" id="MobiDB-lite"/>
    </source>
</evidence>
<dbReference type="InterPro" id="IPR028091">
    <property type="entry name" value="FAM91_N_dom"/>
</dbReference>
<dbReference type="PANTHER" id="PTHR28441">
    <property type="entry name" value="PROTEIN FAM91A1"/>
    <property type="match status" value="1"/>
</dbReference>
<dbReference type="Pfam" id="PF14647">
    <property type="entry name" value="FAM91_N"/>
    <property type="match status" value="1"/>
</dbReference>
<feature type="region of interest" description="Disordered" evidence="2">
    <location>
        <begin position="317"/>
        <end position="401"/>
    </location>
</feature>
<name>A0A8S1HE63_9PELO</name>
<reference evidence="5" key="1">
    <citation type="submission" date="2020-10" db="EMBL/GenBank/DDBJ databases">
        <authorList>
            <person name="Kikuchi T."/>
        </authorList>
    </citation>
    <scope>NUCLEOTIDE SEQUENCE</scope>
    <source>
        <strain evidence="5">NKZ352</strain>
    </source>
</reference>
<dbReference type="Pfam" id="PF14648">
    <property type="entry name" value="FAM91_C"/>
    <property type="match status" value="1"/>
</dbReference>
<evidence type="ECO:0000259" key="4">
    <source>
        <dbReference type="Pfam" id="PF14648"/>
    </source>
</evidence>
<feature type="domain" description="FAM91 C-terminal" evidence="4">
    <location>
        <begin position="404"/>
        <end position="810"/>
    </location>
</feature>
<dbReference type="InterPro" id="IPR039199">
    <property type="entry name" value="FAM91"/>
</dbReference>
<evidence type="ECO:0000259" key="3">
    <source>
        <dbReference type="Pfam" id="PF14647"/>
    </source>
</evidence>
<evidence type="ECO:0000256" key="1">
    <source>
        <dbReference type="ARBA" id="ARBA00010319"/>
    </source>
</evidence>
<dbReference type="InterPro" id="IPR028097">
    <property type="entry name" value="FAM91_C_dom"/>
</dbReference>
<dbReference type="AlphaFoldDB" id="A0A8S1HE63"/>
<keyword evidence="6" id="KW-1185">Reference proteome</keyword>
<proteinExistence type="inferred from homology"/>
<dbReference type="PANTHER" id="PTHR28441:SF2">
    <property type="entry name" value="PROTEIN FAM91A1"/>
    <property type="match status" value="1"/>
</dbReference>
<feature type="compositionally biased region" description="Low complexity" evidence="2">
    <location>
        <begin position="387"/>
        <end position="399"/>
    </location>
</feature>
<comment type="caution">
    <text evidence="5">The sequence shown here is derived from an EMBL/GenBank/DDBJ whole genome shotgun (WGS) entry which is preliminary data.</text>
</comment>
<comment type="similarity">
    <text evidence="1">Belongs to the FAM91 family.</text>
</comment>
<organism evidence="5 6">
    <name type="scientific">Caenorhabditis auriculariae</name>
    <dbReference type="NCBI Taxonomy" id="2777116"/>
    <lineage>
        <taxon>Eukaryota</taxon>
        <taxon>Metazoa</taxon>
        <taxon>Ecdysozoa</taxon>
        <taxon>Nematoda</taxon>
        <taxon>Chromadorea</taxon>
        <taxon>Rhabditida</taxon>
        <taxon>Rhabditina</taxon>
        <taxon>Rhabditomorpha</taxon>
        <taxon>Rhabditoidea</taxon>
        <taxon>Rhabditidae</taxon>
        <taxon>Peloderinae</taxon>
        <taxon>Caenorhabditis</taxon>
    </lineage>
</organism>
<evidence type="ECO:0000313" key="5">
    <source>
        <dbReference type="EMBL" id="CAD6194773.1"/>
    </source>
</evidence>
<feature type="compositionally biased region" description="Polar residues" evidence="2">
    <location>
        <begin position="317"/>
        <end position="336"/>
    </location>
</feature>
<accession>A0A8S1HE63</accession>